<accession>A0A346PKQ8</accession>
<dbReference type="EMBL" id="CP027033">
    <property type="protein sequence ID" value="AXR80103.1"/>
    <property type="molecule type" value="Genomic_DNA"/>
</dbReference>
<protein>
    <submittedName>
        <fullName evidence="3">Rubredoxin family protein</fullName>
    </submittedName>
</protein>
<dbReference type="Proteomes" id="UP000258707">
    <property type="component" value="Chromosome"/>
</dbReference>
<evidence type="ECO:0000313" key="4">
    <source>
        <dbReference type="Proteomes" id="UP000258613"/>
    </source>
</evidence>
<reference evidence="5" key="1">
    <citation type="submission" date="2017-10" db="EMBL/GenBank/DDBJ databases">
        <title>Phenotypic and genomic properties of facultatively anaerobic sulfur-reducing natronoarchaea from hypersaline soda lakes.</title>
        <authorList>
            <person name="Sorokin D.Y."/>
            <person name="Kublanov I.V."/>
            <person name="Roman P."/>
            <person name="Sinninghe Damste J.S."/>
            <person name="Golyshin P.N."/>
            <person name="Rojo D."/>
            <person name="Ciordia S."/>
            <person name="Mena Md.C."/>
            <person name="Ferrer M."/>
            <person name="Messina E."/>
            <person name="Smedile F."/>
            <person name="La Spada G."/>
            <person name="La Cono V."/>
            <person name="Yakimov M.M."/>
        </authorList>
    </citation>
    <scope>NUCLEOTIDE SEQUENCE [LARGE SCALE GENOMIC DNA]</scope>
    <source>
        <strain evidence="5">AArc1</strain>
    </source>
</reference>
<feature type="region of interest" description="Disordered" evidence="1">
    <location>
        <begin position="34"/>
        <end position="58"/>
    </location>
</feature>
<feature type="compositionally biased region" description="Polar residues" evidence="1">
    <location>
        <begin position="34"/>
        <end position="51"/>
    </location>
</feature>
<sequence length="58" mass="6332">MFPLISLRLVDSSMVIEDEHPQLGFGTEVYTEHGTQIDQIRGSTKTASTSPLEPASRG</sequence>
<dbReference type="AlphaFoldDB" id="A0A346PKQ8"/>
<dbReference type="KEGG" id="nag:AArcMg_0070"/>
<reference evidence="4" key="2">
    <citation type="submission" date="2018-02" db="EMBL/GenBank/DDBJ databases">
        <title>Phenotypic and genomic properties of facultatively anaerobic sulfur-reducing natronoarchaea from hypersaline soda lakes.</title>
        <authorList>
            <person name="Sorokin D.Y."/>
            <person name="Kublanov I.V."/>
            <person name="Roman P."/>
            <person name="Sinninghe Damste J.S."/>
            <person name="Golyshin P.N."/>
            <person name="Rojo D."/>
            <person name="Ciordia S."/>
            <person name="Mena M.D.C."/>
            <person name="Ferrer M."/>
            <person name="Messina E."/>
            <person name="Smedile F."/>
            <person name="La Spada G."/>
            <person name="La Cono V."/>
            <person name="Yakimov M.M."/>
        </authorList>
    </citation>
    <scope>NUCLEOTIDE SEQUENCE [LARGE SCALE GENOMIC DNA]</scope>
    <source>
        <strain evidence="4">AArc-Mg</strain>
    </source>
</reference>
<dbReference type="Proteomes" id="UP000258613">
    <property type="component" value="Chromosome"/>
</dbReference>
<dbReference type="KEGG" id="nan:AArc1_0072"/>
<evidence type="ECO:0000256" key="1">
    <source>
        <dbReference type="SAM" id="MobiDB-lite"/>
    </source>
</evidence>
<evidence type="ECO:0000313" key="2">
    <source>
        <dbReference type="EMBL" id="AXR76426.1"/>
    </source>
</evidence>
<gene>
    <name evidence="2" type="ORF">AArc1_0072</name>
    <name evidence="3" type="ORF">AArcMg_0070</name>
</gene>
<proteinExistence type="predicted"/>
<evidence type="ECO:0000313" key="5">
    <source>
        <dbReference type="Proteomes" id="UP000258707"/>
    </source>
</evidence>
<organism evidence="3 4">
    <name type="scientific">Natrarchaeobaculum sulfurireducens</name>
    <dbReference type="NCBI Taxonomy" id="2044521"/>
    <lineage>
        <taxon>Archaea</taxon>
        <taxon>Methanobacteriati</taxon>
        <taxon>Methanobacteriota</taxon>
        <taxon>Stenosarchaea group</taxon>
        <taxon>Halobacteria</taxon>
        <taxon>Halobacteriales</taxon>
        <taxon>Natrialbaceae</taxon>
        <taxon>Natrarchaeobaculum</taxon>
    </lineage>
</organism>
<keyword evidence="4" id="KW-1185">Reference proteome</keyword>
<accession>A0A346PA81</accession>
<evidence type="ECO:0000313" key="3">
    <source>
        <dbReference type="EMBL" id="AXR80103.1"/>
    </source>
</evidence>
<name>A0A346PKQ8_9EURY</name>
<dbReference type="EMBL" id="CP024047">
    <property type="protein sequence ID" value="AXR76426.1"/>
    <property type="molecule type" value="Genomic_DNA"/>
</dbReference>
<reference evidence="3" key="3">
    <citation type="journal article" date="2019" name="Int. J. Syst. Evol. Microbiol.">
        <title>Natronolimnobius sulfurireducens sp. nov. and Halalkaliarchaeum desulfuricum gen. nov., sp. nov., the first sulfur-respiring alkaliphilic haloarchaea from hypersaline alkaline lakes.</title>
        <authorList>
            <person name="Sorokin D.Y."/>
            <person name="Yakimov M."/>
            <person name="Messina E."/>
            <person name="Merkel A.Y."/>
            <person name="Bale N.J."/>
            <person name="Sinninghe Damste J.S."/>
        </authorList>
    </citation>
    <scope>NUCLEOTIDE SEQUENCE</scope>
    <source>
        <strain evidence="3">AArc-Mg</strain>
        <strain evidence="2">AArc1</strain>
    </source>
</reference>